<sequence>MNKFKYVFFDLDGTLIDTVPLILESFDYTFLHHFGETRPKKETISYIGMPLMDHLKDIYPGKEEELAKTYRDYNERKHDNSIAIFIGIYDLIKALYEKGIVLGVVTSKRQELAIRGLRIFNLMDYFLFVNGSEASEKHKPDGEPLIKAMERAGAKNKEEVLYVGDSPLDILCAKNAGVKSAAVAWTYSPISDLRRVEPDIFIERPVDLLKHIT</sequence>
<dbReference type="SFLD" id="SFLDG01129">
    <property type="entry name" value="C1.5:_HAD__Beta-PGM__Phosphata"/>
    <property type="match status" value="1"/>
</dbReference>
<name>A0A318XPM5_9FIRM</name>
<dbReference type="Proteomes" id="UP000248132">
    <property type="component" value="Unassembled WGS sequence"/>
</dbReference>
<organism evidence="1 2">
    <name type="scientific">Ruminiclostridium sufflavum DSM 19573</name>
    <dbReference type="NCBI Taxonomy" id="1121337"/>
    <lineage>
        <taxon>Bacteria</taxon>
        <taxon>Bacillati</taxon>
        <taxon>Bacillota</taxon>
        <taxon>Clostridia</taxon>
        <taxon>Eubacteriales</taxon>
        <taxon>Oscillospiraceae</taxon>
        <taxon>Ruminiclostridium</taxon>
    </lineage>
</organism>
<dbReference type="EMBL" id="QKMR01000004">
    <property type="protein sequence ID" value="PYG89005.1"/>
    <property type="molecule type" value="Genomic_DNA"/>
</dbReference>
<dbReference type="RefSeq" id="WP_110460901.1">
    <property type="nucleotide sequence ID" value="NZ_QKMR01000004.1"/>
</dbReference>
<reference evidence="1 2" key="1">
    <citation type="submission" date="2018-06" db="EMBL/GenBank/DDBJ databases">
        <title>Genomic Encyclopedia of Type Strains, Phase I: the one thousand microbial genomes (KMG-I) project.</title>
        <authorList>
            <person name="Kyrpides N."/>
        </authorList>
    </citation>
    <scope>NUCLEOTIDE SEQUENCE [LARGE SCALE GENOMIC DNA]</scope>
    <source>
        <strain evidence="1 2">DSM 19573</strain>
    </source>
</reference>
<gene>
    <name evidence="1" type="ORF">LY28_00825</name>
</gene>
<dbReference type="SFLD" id="SFLDG01135">
    <property type="entry name" value="C1.5.6:_HAD__Beta-PGM__Phospha"/>
    <property type="match status" value="1"/>
</dbReference>
<dbReference type="InterPro" id="IPR023198">
    <property type="entry name" value="PGP-like_dom2"/>
</dbReference>
<dbReference type="InterPro" id="IPR041492">
    <property type="entry name" value="HAD_2"/>
</dbReference>
<evidence type="ECO:0000313" key="2">
    <source>
        <dbReference type="Proteomes" id="UP000248132"/>
    </source>
</evidence>
<dbReference type="Pfam" id="PF13419">
    <property type="entry name" value="HAD_2"/>
    <property type="match status" value="1"/>
</dbReference>
<dbReference type="SFLD" id="SFLDS00003">
    <property type="entry name" value="Haloacid_Dehalogenase"/>
    <property type="match status" value="1"/>
</dbReference>
<dbReference type="GO" id="GO:0008967">
    <property type="term" value="F:phosphoglycolate phosphatase activity"/>
    <property type="evidence" value="ECO:0007669"/>
    <property type="project" value="TreeGrafter"/>
</dbReference>
<keyword evidence="2" id="KW-1185">Reference proteome</keyword>
<dbReference type="OrthoDB" id="9807630at2"/>
<dbReference type="PANTHER" id="PTHR43434:SF26">
    <property type="entry name" value="PYROPHOSPHATASE PPAX"/>
    <property type="match status" value="1"/>
</dbReference>
<dbReference type="AlphaFoldDB" id="A0A318XPM5"/>
<dbReference type="SUPFAM" id="SSF56784">
    <property type="entry name" value="HAD-like"/>
    <property type="match status" value="1"/>
</dbReference>
<dbReference type="Gene3D" id="3.40.50.1000">
    <property type="entry name" value="HAD superfamily/HAD-like"/>
    <property type="match status" value="1"/>
</dbReference>
<comment type="caution">
    <text evidence="1">The sequence shown here is derived from an EMBL/GenBank/DDBJ whole genome shotgun (WGS) entry which is preliminary data.</text>
</comment>
<proteinExistence type="predicted"/>
<dbReference type="InterPro" id="IPR050155">
    <property type="entry name" value="HAD-like_hydrolase_sf"/>
</dbReference>
<evidence type="ECO:0000313" key="1">
    <source>
        <dbReference type="EMBL" id="PYG89005.1"/>
    </source>
</evidence>
<dbReference type="GO" id="GO:0005829">
    <property type="term" value="C:cytosol"/>
    <property type="evidence" value="ECO:0007669"/>
    <property type="project" value="TreeGrafter"/>
</dbReference>
<dbReference type="NCBIfam" id="TIGR01549">
    <property type="entry name" value="HAD-SF-IA-v1"/>
    <property type="match status" value="1"/>
</dbReference>
<dbReference type="GO" id="GO:0006281">
    <property type="term" value="P:DNA repair"/>
    <property type="evidence" value="ECO:0007669"/>
    <property type="project" value="TreeGrafter"/>
</dbReference>
<dbReference type="PANTHER" id="PTHR43434">
    <property type="entry name" value="PHOSPHOGLYCOLATE PHOSPHATASE"/>
    <property type="match status" value="1"/>
</dbReference>
<dbReference type="InterPro" id="IPR006439">
    <property type="entry name" value="HAD-SF_hydro_IA"/>
</dbReference>
<dbReference type="Gene3D" id="1.10.150.240">
    <property type="entry name" value="Putative phosphatase, domain 2"/>
    <property type="match status" value="1"/>
</dbReference>
<dbReference type="InterPro" id="IPR036412">
    <property type="entry name" value="HAD-like_sf"/>
</dbReference>
<protein>
    <submittedName>
        <fullName evidence="1">Pyrophosphatase PpaX</fullName>
    </submittedName>
</protein>
<accession>A0A318XPM5</accession>
<dbReference type="InterPro" id="IPR023214">
    <property type="entry name" value="HAD_sf"/>
</dbReference>